<dbReference type="PATRIC" id="fig|28092.6.peg.1293"/>
<keyword evidence="3" id="KW-1185">Reference proteome</keyword>
<evidence type="ECO:0000313" key="3">
    <source>
        <dbReference type="Proteomes" id="UP000033618"/>
    </source>
</evidence>
<keyword evidence="1" id="KW-0812">Transmembrane</keyword>
<feature type="transmembrane region" description="Helical" evidence="1">
    <location>
        <begin position="33"/>
        <end position="58"/>
    </location>
</feature>
<protein>
    <submittedName>
        <fullName evidence="2">Uncharacterized protein</fullName>
    </submittedName>
</protein>
<evidence type="ECO:0000313" key="2">
    <source>
        <dbReference type="EMBL" id="KKB64374.1"/>
    </source>
</evidence>
<evidence type="ECO:0000256" key="1">
    <source>
        <dbReference type="SAM" id="Phobius"/>
    </source>
</evidence>
<name>A0A0F5K3B0_9BURK</name>
<reference evidence="2 3" key="1">
    <citation type="submission" date="2015-03" db="EMBL/GenBank/DDBJ databases">
        <title>Draft Genome Sequence of Burkholderia andropogonis type strain ICMP2807, isolated from Sorghum bicolor.</title>
        <authorList>
            <person name="Lopes-Santos L."/>
            <person name="Castro D.B."/>
            <person name="Ottoboni L.M."/>
            <person name="Park D."/>
            <person name="Weirc B.S."/>
            <person name="Destefano S.A."/>
        </authorList>
    </citation>
    <scope>NUCLEOTIDE SEQUENCE [LARGE SCALE GENOMIC DNA]</scope>
    <source>
        <strain evidence="2 3">ICMP2807</strain>
    </source>
</reference>
<dbReference type="EMBL" id="LAQU01000004">
    <property type="protein sequence ID" value="KKB64374.1"/>
    <property type="molecule type" value="Genomic_DNA"/>
</dbReference>
<dbReference type="Proteomes" id="UP000033618">
    <property type="component" value="Unassembled WGS sequence"/>
</dbReference>
<dbReference type="AlphaFoldDB" id="A0A0F5K3B0"/>
<dbReference type="NCBIfam" id="NF047384">
    <property type="entry name" value="BspC_dom"/>
    <property type="match status" value="1"/>
</dbReference>
<organism evidence="2 3">
    <name type="scientific">Robbsia andropogonis</name>
    <dbReference type="NCBI Taxonomy" id="28092"/>
    <lineage>
        <taxon>Bacteria</taxon>
        <taxon>Pseudomonadati</taxon>
        <taxon>Pseudomonadota</taxon>
        <taxon>Betaproteobacteria</taxon>
        <taxon>Burkholderiales</taxon>
        <taxon>Burkholderiaceae</taxon>
        <taxon>Robbsia</taxon>
    </lineage>
</organism>
<gene>
    <name evidence="2" type="ORF">WM40_05425</name>
</gene>
<keyword evidence="1" id="KW-1133">Transmembrane helix</keyword>
<keyword evidence="1" id="KW-0472">Membrane</keyword>
<proteinExistence type="predicted"/>
<dbReference type="InterPro" id="IPR059225">
    <property type="entry name" value="BspC"/>
</dbReference>
<dbReference type="RefSeq" id="WP_046152363.1">
    <property type="nucleotide sequence ID" value="NZ_CADFGU010000008.1"/>
</dbReference>
<comment type="caution">
    <text evidence="2">The sequence shown here is derived from an EMBL/GenBank/DDBJ whole genome shotgun (WGS) entry which is preliminary data.</text>
</comment>
<sequence>MSVVHSRQVVSPYPANARPCGVHGRRRAPAHGLATVVASLASVAGLAALLTGAASAFAAEPLHATRTRHAATHHHAGMTAAERTHASRTVHRQAGSRQAASPAEGHVVRATRANHAAKDDAARASVSKVPSGTLPVQDAVSVCIASLNRDMRNNKRYDRLIQLDRYVIRARVQHEDAVFSVVQPVPVDTTVMIKGSARVRGHWQWQPVITRCGLHNGKVVATSIEPRTAPAPLPPGEERERRPGVDYVERFTPMRHA</sequence>
<accession>A0A0F5K3B0</accession>